<dbReference type="InterPro" id="IPR050958">
    <property type="entry name" value="Cell_Adh-Cytoskel_Orgn"/>
</dbReference>
<dbReference type="GO" id="GO:0005886">
    <property type="term" value="C:plasma membrane"/>
    <property type="evidence" value="ECO:0007669"/>
    <property type="project" value="TreeGrafter"/>
</dbReference>
<feature type="region of interest" description="Disordered" evidence="5">
    <location>
        <begin position="174"/>
        <end position="452"/>
    </location>
</feature>
<feature type="region of interest" description="Disordered" evidence="5">
    <location>
        <begin position="820"/>
        <end position="869"/>
    </location>
</feature>
<evidence type="ECO:0000259" key="6">
    <source>
        <dbReference type="PROSITE" id="PS50835"/>
    </source>
</evidence>
<proteinExistence type="predicted"/>
<feature type="compositionally biased region" description="Basic and acidic residues" evidence="5">
    <location>
        <begin position="2211"/>
        <end position="2231"/>
    </location>
</feature>
<feature type="region of interest" description="Disordered" evidence="5">
    <location>
        <begin position="1198"/>
        <end position="1262"/>
    </location>
</feature>
<dbReference type="InterPro" id="IPR003598">
    <property type="entry name" value="Ig_sub2"/>
</dbReference>
<dbReference type="GO" id="GO:0030424">
    <property type="term" value="C:axon"/>
    <property type="evidence" value="ECO:0007669"/>
    <property type="project" value="TreeGrafter"/>
</dbReference>
<gene>
    <name evidence="7" type="ORF">L596_021931</name>
</gene>
<dbReference type="Proteomes" id="UP000298663">
    <property type="component" value="Unassembled WGS sequence"/>
</dbReference>
<evidence type="ECO:0000256" key="4">
    <source>
        <dbReference type="ARBA" id="ARBA00023319"/>
    </source>
</evidence>
<accession>A0A4U5MK92</accession>
<feature type="compositionally biased region" description="Basic and acidic residues" evidence="5">
    <location>
        <begin position="2078"/>
        <end position="2092"/>
    </location>
</feature>
<dbReference type="Gene3D" id="2.60.40.10">
    <property type="entry name" value="Immunoglobulins"/>
    <property type="match status" value="2"/>
</dbReference>
<dbReference type="SUPFAM" id="SSF48726">
    <property type="entry name" value="Immunoglobulin"/>
    <property type="match status" value="2"/>
</dbReference>
<feature type="region of interest" description="Disordered" evidence="5">
    <location>
        <begin position="2311"/>
        <end position="2345"/>
    </location>
</feature>
<feature type="compositionally biased region" description="Basic and acidic residues" evidence="5">
    <location>
        <begin position="194"/>
        <end position="216"/>
    </location>
</feature>
<feature type="region of interest" description="Disordered" evidence="5">
    <location>
        <begin position="2359"/>
        <end position="2387"/>
    </location>
</feature>
<feature type="compositionally biased region" description="Polar residues" evidence="5">
    <location>
        <begin position="1503"/>
        <end position="1514"/>
    </location>
</feature>
<keyword evidence="8" id="KW-1185">Reference proteome</keyword>
<keyword evidence="2" id="KW-0677">Repeat</keyword>
<feature type="compositionally biased region" description="Basic and acidic residues" evidence="5">
    <location>
        <begin position="292"/>
        <end position="325"/>
    </location>
</feature>
<feature type="compositionally biased region" description="Low complexity" evidence="5">
    <location>
        <begin position="2359"/>
        <end position="2377"/>
    </location>
</feature>
<dbReference type="InterPro" id="IPR003599">
    <property type="entry name" value="Ig_sub"/>
</dbReference>
<feature type="compositionally biased region" description="Basic and acidic residues" evidence="5">
    <location>
        <begin position="264"/>
        <end position="285"/>
    </location>
</feature>
<feature type="region of interest" description="Disordered" evidence="5">
    <location>
        <begin position="1833"/>
        <end position="1881"/>
    </location>
</feature>
<dbReference type="STRING" id="34508.A0A4U5MK92"/>
<feature type="region of interest" description="Disordered" evidence="5">
    <location>
        <begin position="549"/>
        <end position="692"/>
    </location>
</feature>
<evidence type="ECO:0000256" key="5">
    <source>
        <dbReference type="SAM" id="MobiDB-lite"/>
    </source>
</evidence>
<organism evidence="7 8">
    <name type="scientific">Steinernema carpocapsae</name>
    <name type="common">Entomopathogenic nematode</name>
    <dbReference type="NCBI Taxonomy" id="34508"/>
    <lineage>
        <taxon>Eukaryota</taxon>
        <taxon>Metazoa</taxon>
        <taxon>Ecdysozoa</taxon>
        <taxon>Nematoda</taxon>
        <taxon>Chromadorea</taxon>
        <taxon>Rhabditida</taxon>
        <taxon>Tylenchina</taxon>
        <taxon>Panagrolaimomorpha</taxon>
        <taxon>Strongyloidoidea</taxon>
        <taxon>Steinernematidae</taxon>
        <taxon>Steinernema</taxon>
    </lineage>
</organism>
<evidence type="ECO:0000256" key="1">
    <source>
        <dbReference type="ARBA" id="ARBA00022729"/>
    </source>
</evidence>
<dbReference type="SMART" id="SM00409">
    <property type="entry name" value="IG"/>
    <property type="match status" value="2"/>
</dbReference>
<feature type="compositionally biased region" description="Polar residues" evidence="5">
    <location>
        <begin position="1239"/>
        <end position="1262"/>
    </location>
</feature>
<dbReference type="InterPro" id="IPR036179">
    <property type="entry name" value="Ig-like_dom_sf"/>
</dbReference>
<feature type="region of interest" description="Disordered" evidence="5">
    <location>
        <begin position="1583"/>
        <end position="1619"/>
    </location>
</feature>
<feature type="region of interest" description="Disordered" evidence="5">
    <location>
        <begin position="1918"/>
        <end position="1937"/>
    </location>
</feature>
<keyword evidence="4" id="KW-0393">Immunoglobulin domain</keyword>
<dbReference type="InterPro" id="IPR007110">
    <property type="entry name" value="Ig-like_dom"/>
</dbReference>
<dbReference type="SMART" id="SM00408">
    <property type="entry name" value="IGc2"/>
    <property type="match status" value="1"/>
</dbReference>
<feature type="compositionally biased region" description="Basic and acidic residues" evidence="5">
    <location>
        <begin position="380"/>
        <end position="400"/>
    </location>
</feature>
<protein>
    <recommendedName>
        <fullName evidence="6">Ig-like domain-containing protein</fullName>
    </recommendedName>
</protein>
<reference evidence="7 8" key="1">
    <citation type="journal article" date="2015" name="Genome Biol.">
        <title>Comparative genomics of Steinernema reveals deeply conserved gene regulatory networks.</title>
        <authorList>
            <person name="Dillman A.R."/>
            <person name="Macchietto M."/>
            <person name="Porter C.F."/>
            <person name="Rogers A."/>
            <person name="Williams B."/>
            <person name="Antoshechkin I."/>
            <person name="Lee M.M."/>
            <person name="Goodwin Z."/>
            <person name="Lu X."/>
            <person name="Lewis E.E."/>
            <person name="Goodrich-Blair H."/>
            <person name="Stock S.P."/>
            <person name="Adams B.J."/>
            <person name="Sternberg P.W."/>
            <person name="Mortazavi A."/>
        </authorList>
    </citation>
    <scope>NUCLEOTIDE SEQUENCE [LARGE SCALE GENOMIC DNA]</scope>
    <source>
        <strain evidence="7 8">ALL</strain>
    </source>
</reference>
<feature type="region of interest" description="Disordered" evidence="5">
    <location>
        <begin position="1482"/>
        <end position="1514"/>
    </location>
</feature>
<feature type="compositionally biased region" description="Basic and acidic residues" evidence="5">
    <location>
        <begin position="2099"/>
        <end position="2115"/>
    </location>
</feature>
<sequence>MTLQEVVSKKITPRKARLQVPGERGQANVEATITRSKSPLGSHYLNVDLDVQAGEELGNTEAVVNLSSFDFEELDLFFGDDFTDEEYEYIPVMDEMDVVVSIHEDYFDEEELEAILPAFAPTLSTDALIMVSSKDSAISKLFDELKPLDSPLPPIETTLPVLALEKARLSIKAEKKRKARKEKEPKEEEPEVEEEKKDEPVLEEPKVDEPIPEEPKKVKKDKKKKEPNVEEVIDEPTVEEVKPEEPKAEEPKPEEPRKIKKAKMKEELKQAEEPKPEEPTPEESKKIKKPKKKEEPGKPLEEGKPEEAKEAKKGGRPKPAKENVSKDVLPQEDVTVQCQLGKEKDNKVVKGSLIWTDRENNVSADVKPVEKTKKTQGIEAEAKAEDPKLGISKVKPDQKKATTSKKITPASQTQESKECNPKKYKTIQKSSNIDTSTNSSYTQGSQAGPSEAIDHVMTSTTKVMRSSSMVTKNVDFGKPKTRSQANTQRFVKDSQVVSEFKSLRSLKGSNFSAEVEIVKKAQSAEATTDVTDQPKTAVAKDVLKPGTESVSAAAEFSKKGQSEIAQGEVTSKSSETLEGLVKEPTKKDATLSVELSKSKDLQEAAKTLPLKDKQKKAKKIGQENTQDATVAVSLNKGTLQDAGEVTTTQASKDRDKLATTSKNAKLQHKGQKGKVATAVPETVEDKSKESLNVKASKKGDISVLMDLSKASGSQATTEKTFDLKDQFEKAKKIDQLKTEDVSAVISLKKSASTDQTEVTHGLRLDSRDELATTSEKIVSQRADETFEASTFVSTPDRETTALATERTTVSCLIPGQADSASTVVQEAKTDKGSLKTDQPEHADTTISVRLSKSSEETSTSQTLPVKDQQGKIRKIAPQKDEASTVDISLNKACLDEKTEFVSGQSIQDQTLLLTSSRNVLLRKERSASDTSQVLSEPQTAQIFLESREITFTRRGSSSTQSTSAQVQDSTTEKISMKTQKPGNEESTLSIVLAKGKVSQDATHSLPTKDQQKKTKKIGQTLSEAASVAVPLDTPGSTDPITFSMTDASKEQDALSAVAKNLAMRKSPHMHQLQEKPKPPWRHLRRLYPVIVKPKLSQCLLEFWKKETSSKAVFERSGQKMSASERSADKNKLKKAAQIQEPREITQHAVMELSREDVEDSVAAYGTSQEMDKIEESLKEPSKFSVSQDVQLQKKEETMQADRTQVPKAKLKASQKNHPDAVNVQATVDLSRPEPEATMINKQTDSQKDPQMSLQASGPTSQEASAVVKLSKTDQSDQFKTFFAENAQDSTSAHVAKLESENIKNSVDLSQSQNAFKAEAVLRAPAEDVVKAEINFQSAKSSTNVAIQKASQAILTDHRLHAQRKTESVAARVQKPTTVKVSADMDLSKIEAVDEITISQRSIKRGEAEKTVKIQKPSKANEDPNLAKMDQSEQCAASIPGGLTTQAGLRDQQPSEELTSVSADLTAFLKNLSSKTIAEHITSVQPTQDSSQGSSLALKSSQAHLTQQDQAGTTSETLIEHSLQVDKDSLSTTSKMLGYHKTQQDQGVQFFVKVSLSTKSTVCEPTETSATSSYDFFKNRTEFEDQTEETLESGQSSGAKFSVAEPPQKRKELKHVVPGPKEPTINEFKPSFLSKRKIITVNDGERTIIKVKVMSNPEPRMSIYLNNKYMEETDDVQIVAEQDNYLYTMFLILSKVEKEEHEGVFSFVATNQLGHDKCTVTLNVSKEPTELTKSPKPVPTLPKITQKSAVVNSNEGEPVDLTFSASGNPPPSFAITKDGQKLDANYTMTVNQFKENTVVTVKFDKVRLSDCGDYTCEARNQAGSVSCRTRLNVRSEKKKVTSRPPSPKPKVASREASPRVVISRDVSPEVKEESPIPDGKKKKKIPKALFIPDEISSKFGDPSTLVSETNLMAQITAGEEAEETISPAKPMSASVTKRVDSAKKVKEAITAGEFPFDEVKPALTAEEAAMLPPLPPKKKEDVISKPEEQELAEVTFATEVAEKVEEEKVEAKIGVKKRRPSVKKDEAKPEEPEAADVTLELPKVKADAEVEAKVEVKKRRPSVKKDDKKSTEVVPEVTSEIKEAVTLPEEKPKEKKLKKKDIEKKEPEVMEPEKPKEAELVLEAKPEEPAADVTCDLSKLKAEAEEKLPEVKKPEQIPEEKPKEKMLKKKKVEEKKPEKPKEIEKAPEPKPLEPEATDVTFDLPKVAAEEVIEVKVEIPEPKPDETPEEKPKEKKLKKKKVEEKEPEVAVPEKPLDADKTPEEKPTEHKPEPTEAPEEKPKKLKKKKVEEKQPEIAQAVEISEELVEELAPEVPKKEITQETIEEEPYRRALKEREKREGIATPPPAEIFAACMATRLPSTVSSTTKTTKSPGPSTETAFRFACHRQG</sequence>
<feature type="compositionally biased region" description="Basic and acidic residues" evidence="5">
    <location>
        <begin position="2252"/>
        <end position="2279"/>
    </location>
</feature>
<keyword evidence="1" id="KW-0732">Signal</keyword>
<keyword evidence="3" id="KW-1015">Disulfide bond</keyword>
<feature type="compositionally biased region" description="Basic and acidic residues" evidence="5">
    <location>
        <begin position="580"/>
        <end position="589"/>
    </location>
</feature>
<dbReference type="InterPro" id="IPR013783">
    <property type="entry name" value="Ig-like_fold"/>
</dbReference>
<dbReference type="GO" id="GO:0050808">
    <property type="term" value="P:synapse organization"/>
    <property type="evidence" value="ECO:0007669"/>
    <property type="project" value="TreeGrafter"/>
</dbReference>
<name>A0A4U5MK92_STECR</name>
<evidence type="ECO:0000256" key="2">
    <source>
        <dbReference type="ARBA" id="ARBA00022737"/>
    </source>
</evidence>
<dbReference type="InterPro" id="IPR013098">
    <property type="entry name" value="Ig_I-set"/>
</dbReference>
<feature type="compositionally biased region" description="Polar residues" evidence="5">
    <location>
        <begin position="976"/>
        <end position="985"/>
    </location>
</feature>
<feature type="region of interest" description="Disordered" evidence="5">
    <location>
        <begin position="1404"/>
        <end position="1433"/>
    </location>
</feature>
<feature type="compositionally biased region" description="Acidic residues" evidence="5">
    <location>
        <begin position="229"/>
        <end position="238"/>
    </location>
</feature>
<comment type="caution">
    <text evidence="7">The sequence shown here is derived from an EMBL/GenBank/DDBJ whole genome shotgun (WGS) entry which is preliminary data.</text>
</comment>
<dbReference type="GO" id="GO:0008046">
    <property type="term" value="F:axon guidance receptor activity"/>
    <property type="evidence" value="ECO:0007669"/>
    <property type="project" value="TreeGrafter"/>
</dbReference>
<feature type="compositionally biased region" description="Basic and acidic residues" evidence="5">
    <location>
        <begin position="2142"/>
        <end position="2192"/>
    </location>
</feature>
<feature type="compositionally biased region" description="Low complexity" evidence="5">
    <location>
        <begin position="952"/>
        <end position="969"/>
    </location>
</feature>
<feature type="domain" description="Ig-like" evidence="6">
    <location>
        <begin position="1741"/>
        <end position="1831"/>
    </location>
</feature>
<evidence type="ECO:0000256" key="3">
    <source>
        <dbReference type="ARBA" id="ARBA00023157"/>
    </source>
</evidence>
<dbReference type="GO" id="GO:0043025">
    <property type="term" value="C:neuronal cell body"/>
    <property type="evidence" value="ECO:0007669"/>
    <property type="project" value="TreeGrafter"/>
</dbReference>
<dbReference type="OrthoDB" id="5877940at2759"/>
<evidence type="ECO:0000313" key="7">
    <source>
        <dbReference type="EMBL" id="TKR69830.1"/>
    </source>
</evidence>
<feature type="region of interest" description="Disordered" evidence="5">
    <location>
        <begin position="2052"/>
        <end position="2115"/>
    </location>
</feature>
<dbReference type="Pfam" id="PF07679">
    <property type="entry name" value="I-set"/>
    <property type="match status" value="2"/>
</dbReference>
<feature type="region of interest" description="Disordered" evidence="5">
    <location>
        <begin position="951"/>
        <end position="985"/>
    </location>
</feature>
<dbReference type="FunFam" id="2.60.40.10:FF:000032">
    <property type="entry name" value="palladin isoform X1"/>
    <property type="match status" value="1"/>
</dbReference>
<feature type="region of interest" description="Disordered" evidence="5">
    <location>
        <begin position="1114"/>
        <end position="1138"/>
    </location>
</feature>
<feature type="compositionally biased region" description="Basic and acidic residues" evidence="5">
    <location>
        <begin position="2021"/>
        <end position="2030"/>
    </location>
</feature>
<reference evidence="7 8" key="2">
    <citation type="journal article" date="2019" name="G3 (Bethesda)">
        <title>Hybrid Assembly of the Genome of the Entomopathogenic Nematode Steinernema carpocapsae Identifies the X-Chromosome.</title>
        <authorList>
            <person name="Serra L."/>
            <person name="Macchietto M."/>
            <person name="Macias-Munoz A."/>
            <person name="McGill C.J."/>
            <person name="Rodriguez I.M."/>
            <person name="Rodriguez B."/>
            <person name="Murad R."/>
            <person name="Mortazavi A."/>
        </authorList>
    </citation>
    <scope>NUCLEOTIDE SEQUENCE [LARGE SCALE GENOMIC DNA]</scope>
    <source>
        <strain evidence="7 8">ALL</strain>
    </source>
</reference>
<feature type="region of interest" description="Disordered" evidence="5">
    <location>
        <begin position="2013"/>
        <end position="2039"/>
    </location>
</feature>
<dbReference type="GO" id="GO:0007156">
    <property type="term" value="P:homophilic cell adhesion via plasma membrane adhesion molecules"/>
    <property type="evidence" value="ECO:0007669"/>
    <property type="project" value="TreeGrafter"/>
</dbReference>
<feature type="compositionally biased region" description="Basic and acidic residues" evidence="5">
    <location>
        <begin position="827"/>
        <end position="843"/>
    </location>
</feature>
<dbReference type="PANTHER" id="PTHR45080">
    <property type="entry name" value="CONTACTIN 5"/>
    <property type="match status" value="1"/>
</dbReference>
<feature type="region of interest" description="Disordered" evidence="5">
    <location>
        <begin position="2142"/>
        <end position="2291"/>
    </location>
</feature>
<feature type="compositionally biased region" description="Low complexity" evidence="5">
    <location>
        <begin position="1489"/>
        <end position="1502"/>
    </location>
</feature>
<feature type="compositionally biased region" description="Polar residues" evidence="5">
    <location>
        <begin position="404"/>
        <end position="414"/>
    </location>
</feature>
<feature type="compositionally biased region" description="Polar residues" evidence="5">
    <location>
        <begin position="427"/>
        <end position="448"/>
    </location>
</feature>
<feature type="compositionally biased region" description="Basic and acidic residues" evidence="5">
    <location>
        <begin position="239"/>
        <end position="257"/>
    </location>
</feature>
<dbReference type="EMBL" id="AZBU02000007">
    <property type="protein sequence ID" value="TKR69830.1"/>
    <property type="molecule type" value="Genomic_DNA"/>
</dbReference>
<dbReference type="PANTHER" id="PTHR45080:SF8">
    <property type="entry name" value="IG-LIKE DOMAIN-CONTAINING PROTEIN"/>
    <property type="match status" value="1"/>
</dbReference>
<feature type="compositionally biased region" description="Basic and acidic residues" evidence="5">
    <location>
        <begin position="2325"/>
        <end position="2339"/>
    </location>
</feature>
<evidence type="ECO:0000313" key="8">
    <source>
        <dbReference type="Proteomes" id="UP000298663"/>
    </source>
</evidence>
<dbReference type="PROSITE" id="PS50835">
    <property type="entry name" value="IG_LIKE"/>
    <property type="match status" value="1"/>
</dbReference>